<dbReference type="PANTHER" id="PTHR24322:SF736">
    <property type="entry name" value="RETINOL DEHYDROGENASE 10"/>
    <property type="match status" value="1"/>
</dbReference>
<evidence type="ECO:0000256" key="2">
    <source>
        <dbReference type="ARBA" id="ARBA00023002"/>
    </source>
</evidence>
<name>B0XPJ1_ASPFC</name>
<comment type="similarity">
    <text evidence="1 3">Belongs to the short-chain dehydrogenases/reductases (SDR) family.</text>
</comment>
<dbReference type="GO" id="GO:0016616">
    <property type="term" value="F:oxidoreductase activity, acting on the CH-OH group of donors, NAD or NADP as acceptor"/>
    <property type="evidence" value="ECO:0007669"/>
    <property type="project" value="TreeGrafter"/>
</dbReference>
<dbReference type="OrthoDB" id="5840532at2759"/>
<dbReference type="Gene3D" id="3.40.50.720">
    <property type="entry name" value="NAD(P)-binding Rossmann-like Domain"/>
    <property type="match status" value="1"/>
</dbReference>
<keyword evidence="2" id="KW-0560">Oxidoreductase</keyword>
<keyword evidence="4" id="KW-0812">Transmembrane</keyword>
<feature type="transmembrane region" description="Helical" evidence="4">
    <location>
        <begin position="132"/>
        <end position="150"/>
    </location>
</feature>
<evidence type="ECO:0000313" key="5">
    <source>
        <dbReference type="EMBL" id="EDP55964.1"/>
    </source>
</evidence>
<keyword evidence="4" id="KW-0472">Membrane</keyword>
<organism evidence="5 6">
    <name type="scientific">Aspergillus fumigatus (strain CBS 144.89 / FGSC A1163 / CEA10)</name>
    <name type="common">Neosartorya fumigata</name>
    <dbReference type="NCBI Taxonomy" id="451804"/>
    <lineage>
        <taxon>Eukaryota</taxon>
        <taxon>Fungi</taxon>
        <taxon>Dikarya</taxon>
        <taxon>Ascomycota</taxon>
        <taxon>Pezizomycotina</taxon>
        <taxon>Eurotiomycetes</taxon>
        <taxon>Eurotiomycetidae</taxon>
        <taxon>Eurotiales</taxon>
        <taxon>Aspergillaceae</taxon>
        <taxon>Aspergillus</taxon>
        <taxon>Aspergillus subgen. Fumigati</taxon>
    </lineage>
</organism>
<dbReference type="Proteomes" id="UP000001699">
    <property type="component" value="Unassembled WGS sequence"/>
</dbReference>
<reference evidence="5 6" key="1">
    <citation type="journal article" date="2008" name="PLoS Genet.">
        <title>Genomic islands in the pathogenic filamentous fungus Aspergillus fumigatus.</title>
        <authorList>
            <person name="Fedorova N.D."/>
            <person name="Khaldi N."/>
            <person name="Joardar V.S."/>
            <person name="Maiti R."/>
            <person name="Amedeo P."/>
            <person name="Anderson M.J."/>
            <person name="Crabtree J."/>
            <person name="Silva J.C."/>
            <person name="Badger J.H."/>
            <person name="Albarraq A."/>
            <person name="Angiuoli S."/>
            <person name="Bussey H."/>
            <person name="Bowyer P."/>
            <person name="Cotty P.J."/>
            <person name="Dyer P.S."/>
            <person name="Egan A."/>
            <person name="Galens K."/>
            <person name="Fraser-Liggett C.M."/>
            <person name="Haas B.J."/>
            <person name="Inman J.M."/>
            <person name="Kent R."/>
            <person name="Lemieux S."/>
            <person name="Malavazi I."/>
            <person name="Orvis J."/>
            <person name="Roemer T."/>
            <person name="Ronning C.M."/>
            <person name="Sundaram J.P."/>
            <person name="Sutton G."/>
            <person name="Turner G."/>
            <person name="Venter J.C."/>
            <person name="White O.R."/>
            <person name="Whitty B.R."/>
            <person name="Youngman P."/>
            <person name="Wolfe K.H."/>
            <person name="Goldman G.H."/>
            <person name="Wortman J.R."/>
            <person name="Jiang B."/>
            <person name="Denning D.W."/>
            <person name="Nierman W.C."/>
        </authorList>
    </citation>
    <scope>NUCLEOTIDE SEQUENCE [LARGE SCALE GENOMIC DNA]</scope>
    <source>
        <strain evidence="6">CBS 144.89 / FGSC A1163 / CEA10</strain>
    </source>
</reference>
<keyword evidence="4" id="KW-1133">Transmembrane helix</keyword>
<gene>
    <name evidence="5" type="ORF">AFUB_006660</name>
</gene>
<proteinExistence type="inferred from homology"/>
<evidence type="ECO:0000313" key="6">
    <source>
        <dbReference type="Proteomes" id="UP000001699"/>
    </source>
</evidence>
<evidence type="ECO:0000256" key="4">
    <source>
        <dbReference type="SAM" id="Phobius"/>
    </source>
</evidence>
<sequence length="456" mass="49415">MNAIYWTESTATPFRDMTANYDGARRLQEKSHVPGVLPLDTEFGSATILTKRDTGVEDIINDNVRKVADLGPSHIMSTTSPSPISQSPDKGWLEHLTFDLFLKVLNRTLFHPFLAWVGVLSLRAQATPYTHISFMIATGYAAFLTVLALARAMNQRLAHGLPRPVDLSEEVVVVTGGASGLGLLIARIYGLRGVSVAVLDIKAESDIEGWEEVTGVDYYQCDITDREAVERMARRIKEELGTPTVLINCAAAGINSQPVLTLPAEAFEKTIRTNLLAVFHTCQVFLPGMLSAENGGTIVNISSVLGHLSAAGLSDYSASKAGLSALHRTLEAELRVSRYDGIVKMLLVETGQISTPLFKSIKTPNKFFAPVLEPVHVAQKIITAIDEGRGGLIRLPAFAVLIDWYAVLPASIQRIARYLSGIDRAALQGSSAADRSKHGVLSSQISPDELKVKEGE</sequence>
<dbReference type="InterPro" id="IPR002347">
    <property type="entry name" value="SDR_fam"/>
</dbReference>
<dbReference type="PANTHER" id="PTHR24322">
    <property type="entry name" value="PKSB"/>
    <property type="match status" value="1"/>
</dbReference>
<dbReference type="Pfam" id="PF00106">
    <property type="entry name" value="adh_short"/>
    <property type="match status" value="1"/>
</dbReference>
<dbReference type="InterPro" id="IPR036291">
    <property type="entry name" value="NAD(P)-bd_dom_sf"/>
</dbReference>
<evidence type="ECO:0000256" key="1">
    <source>
        <dbReference type="ARBA" id="ARBA00006484"/>
    </source>
</evidence>
<dbReference type="PRINTS" id="PR00081">
    <property type="entry name" value="GDHRDH"/>
</dbReference>
<dbReference type="EMBL" id="DS499594">
    <property type="protein sequence ID" value="EDP55964.1"/>
    <property type="molecule type" value="Genomic_DNA"/>
</dbReference>
<dbReference type="PRINTS" id="PR00080">
    <property type="entry name" value="SDRFAMILY"/>
</dbReference>
<protein>
    <submittedName>
        <fullName evidence="5">Short-chain dehydrogenase/reductase family protein, putative</fullName>
    </submittedName>
</protein>
<dbReference type="VEuPathDB" id="FungiDB:AFUB_006660"/>
<dbReference type="CDD" id="cd05339">
    <property type="entry name" value="17beta-HSDXI-like_SDR_c"/>
    <property type="match status" value="1"/>
</dbReference>
<accession>B0XPJ1</accession>
<keyword evidence="6" id="KW-1185">Reference proteome</keyword>
<dbReference type="SUPFAM" id="SSF51735">
    <property type="entry name" value="NAD(P)-binding Rossmann-fold domains"/>
    <property type="match status" value="1"/>
</dbReference>
<evidence type="ECO:0000256" key="3">
    <source>
        <dbReference type="RuleBase" id="RU000363"/>
    </source>
</evidence>
<dbReference type="PhylomeDB" id="B0XPJ1"/>
<dbReference type="AlphaFoldDB" id="B0XPJ1"/>
<dbReference type="HOGENOM" id="CLU_010194_5_1_1"/>